<organism evidence="1 2">
    <name type="scientific">Microbacterium resistens</name>
    <dbReference type="NCBI Taxonomy" id="156977"/>
    <lineage>
        <taxon>Bacteria</taxon>
        <taxon>Bacillati</taxon>
        <taxon>Actinomycetota</taxon>
        <taxon>Actinomycetes</taxon>
        <taxon>Micrococcales</taxon>
        <taxon>Microbacteriaceae</taxon>
        <taxon>Microbacterium</taxon>
    </lineage>
</organism>
<gene>
    <name evidence="1" type="ORF">J2Y69_003084</name>
</gene>
<evidence type="ECO:0000313" key="1">
    <source>
        <dbReference type="EMBL" id="MDR6868468.1"/>
    </source>
</evidence>
<reference evidence="1 2" key="1">
    <citation type="submission" date="2023-07" db="EMBL/GenBank/DDBJ databases">
        <title>Sorghum-associated microbial communities from plants grown in Nebraska, USA.</title>
        <authorList>
            <person name="Schachtman D."/>
        </authorList>
    </citation>
    <scope>NUCLEOTIDE SEQUENCE [LARGE SCALE GENOMIC DNA]</scope>
    <source>
        <strain evidence="1 2">2980</strain>
    </source>
</reference>
<name>A0ABU1SFU5_9MICO</name>
<dbReference type="RefSeq" id="WP_310022322.1">
    <property type="nucleotide sequence ID" value="NZ_JAVDUM010000014.1"/>
</dbReference>
<sequence>MVHELDEEWSAKRRALEEFYGGEVPDSTVERVVMLDADDLVHPFVD</sequence>
<comment type="caution">
    <text evidence="1">The sequence shown here is derived from an EMBL/GenBank/DDBJ whole genome shotgun (WGS) entry which is preliminary data.</text>
</comment>
<dbReference type="Proteomes" id="UP001259347">
    <property type="component" value="Unassembled WGS sequence"/>
</dbReference>
<protein>
    <submittedName>
        <fullName evidence="1">Uncharacterized protein</fullName>
    </submittedName>
</protein>
<evidence type="ECO:0000313" key="2">
    <source>
        <dbReference type="Proteomes" id="UP001259347"/>
    </source>
</evidence>
<proteinExistence type="predicted"/>
<dbReference type="EMBL" id="JAVDUM010000014">
    <property type="protein sequence ID" value="MDR6868468.1"/>
    <property type="molecule type" value="Genomic_DNA"/>
</dbReference>
<keyword evidence="2" id="KW-1185">Reference proteome</keyword>
<accession>A0ABU1SFU5</accession>